<dbReference type="Proteomes" id="UP000823893">
    <property type="component" value="Unassembled WGS sequence"/>
</dbReference>
<proteinExistence type="predicted"/>
<organism evidence="4 5">
    <name type="scientific">Candidatus Blautia merdigallinarum</name>
    <dbReference type="NCBI Taxonomy" id="2838495"/>
    <lineage>
        <taxon>Bacteria</taxon>
        <taxon>Bacillati</taxon>
        <taxon>Bacillota</taxon>
        <taxon>Clostridia</taxon>
        <taxon>Lachnospirales</taxon>
        <taxon>Lachnospiraceae</taxon>
        <taxon>Blautia</taxon>
    </lineage>
</organism>
<keyword evidence="2" id="KW-0472">Membrane</keyword>
<dbReference type="Pfam" id="PF14285">
    <property type="entry name" value="DUF4367"/>
    <property type="match status" value="1"/>
</dbReference>
<protein>
    <submittedName>
        <fullName evidence="4">DUF4367 domain-containing protein</fullName>
    </submittedName>
</protein>
<dbReference type="EMBL" id="DWWV01000060">
    <property type="protein sequence ID" value="HJC10197.1"/>
    <property type="molecule type" value="Genomic_DNA"/>
</dbReference>
<sequence>MSKIEEKNGNAELQSAEEVNDREFEQWVKQQFMAEAEAIAKEIDEIPDSEDWEPTEEKFQMLLQKAKEQGTIQSEPDSAQTKVSEDQPKEKSSRTTEETVISEKLNNEKLNIETNKIQNKATHRHKFANVGEKVIKWAAVAAITVFGIFGVSMTSEANRAYVMEKVDVMLGDDVGTKINNDEMLGRATTEDEARAEIEDAFGIKLPQFYYLPDGMTYQAYSIDQEAGICFLQYSYKSQIISFMAFSNNRNATGIIYSDSSKKIGDYTSTLTSDVKSTLWEIYEIDDEKPTYALQWEYKNVYYEFFGKIEEAEMKKVAEKIMF</sequence>
<evidence type="ECO:0000256" key="2">
    <source>
        <dbReference type="SAM" id="Phobius"/>
    </source>
</evidence>
<accession>A0A9D2SJD0</accession>
<keyword evidence="2" id="KW-0812">Transmembrane</keyword>
<keyword evidence="2" id="KW-1133">Transmembrane helix</keyword>
<reference evidence="4" key="2">
    <citation type="submission" date="2021-04" db="EMBL/GenBank/DDBJ databases">
        <authorList>
            <person name="Gilroy R."/>
        </authorList>
    </citation>
    <scope>NUCLEOTIDE SEQUENCE</scope>
    <source>
        <strain evidence="4">ChiSxjej6B18-287</strain>
    </source>
</reference>
<feature type="region of interest" description="Disordered" evidence="1">
    <location>
        <begin position="44"/>
        <end position="100"/>
    </location>
</feature>
<feature type="compositionally biased region" description="Polar residues" evidence="1">
    <location>
        <begin position="70"/>
        <end position="82"/>
    </location>
</feature>
<feature type="region of interest" description="Disordered" evidence="1">
    <location>
        <begin position="1"/>
        <end position="21"/>
    </location>
</feature>
<name>A0A9D2SJD0_9FIRM</name>
<dbReference type="AlphaFoldDB" id="A0A9D2SJD0"/>
<feature type="compositionally biased region" description="Acidic residues" evidence="1">
    <location>
        <begin position="45"/>
        <end position="54"/>
    </location>
</feature>
<comment type="caution">
    <text evidence="4">The sequence shown here is derived from an EMBL/GenBank/DDBJ whole genome shotgun (WGS) entry which is preliminary data.</text>
</comment>
<reference evidence="4" key="1">
    <citation type="journal article" date="2021" name="PeerJ">
        <title>Extensive microbial diversity within the chicken gut microbiome revealed by metagenomics and culture.</title>
        <authorList>
            <person name="Gilroy R."/>
            <person name="Ravi A."/>
            <person name="Getino M."/>
            <person name="Pursley I."/>
            <person name="Horton D.L."/>
            <person name="Alikhan N.F."/>
            <person name="Baker D."/>
            <person name="Gharbi K."/>
            <person name="Hall N."/>
            <person name="Watson M."/>
            <person name="Adriaenssens E.M."/>
            <person name="Foster-Nyarko E."/>
            <person name="Jarju S."/>
            <person name="Secka A."/>
            <person name="Antonio M."/>
            <person name="Oren A."/>
            <person name="Chaudhuri R.R."/>
            <person name="La Ragione R."/>
            <person name="Hildebrand F."/>
            <person name="Pallen M.J."/>
        </authorList>
    </citation>
    <scope>NUCLEOTIDE SEQUENCE</scope>
    <source>
        <strain evidence="4">ChiSxjej6B18-287</strain>
    </source>
</reference>
<evidence type="ECO:0000256" key="1">
    <source>
        <dbReference type="SAM" id="MobiDB-lite"/>
    </source>
</evidence>
<gene>
    <name evidence="4" type="ORF">H9935_05195</name>
</gene>
<feature type="domain" description="DUF4367" evidence="3">
    <location>
        <begin position="207"/>
        <end position="320"/>
    </location>
</feature>
<feature type="compositionally biased region" description="Basic and acidic residues" evidence="1">
    <location>
        <begin position="83"/>
        <end position="97"/>
    </location>
</feature>
<feature type="transmembrane region" description="Helical" evidence="2">
    <location>
        <begin position="134"/>
        <end position="153"/>
    </location>
</feature>
<evidence type="ECO:0000313" key="4">
    <source>
        <dbReference type="EMBL" id="HJC10197.1"/>
    </source>
</evidence>
<evidence type="ECO:0000259" key="3">
    <source>
        <dbReference type="Pfam" id="PF14285"/>
    </source>
</evidence>
<evidence type="ECO:0000313" key="5">
    <source>
        <dbReference type="Proteomes" id="UP000823893"/>
    </source>
</evidence>
<dbReference type="InterPro" id="IPR025377">
    <property type="entry name" value="DUF4367"/>
</dbReference>